<dbReference type="EMBL" id="DS989861">
    <property type="protein sequence ID" value="EDX72904.1"/>
    <property type="molecule type" value="Genomic_DNA"/>
</dbReference>
<feature type="region of interest" description="Disordered" evidence="1">
    <location>
        <begin position="1"/>
        <end position="20"/>
    </location>
</feature>
<accession>B4VYZ1</accession>
<proteinExistence type="predicted"/>
<dbReference type="Proteomes" id="UP000003835">
    <property type="component" value="Unassembled WGS sequence"/>
</dbReference>
<keyword evidence="3" id="KW-1185">Reference proteome</keyword>
<evidence type="ECO:0000313" key="3">
    <source>
        <dbReference type="Proteomes" id="UP000003835"/>
    </source>
</evidence>
<sequence length="62" mass="7089">MPIRGRKHLANSAHPAHPKNKKAIALPEILQFYRFMAFVSTNRRCDRSHDNPIPPRALNCLA</sequence>
<evidence type="ECO:0000313" key="2">
    <source>
        <dbReference type="EMBL" id="EDX72904.1"/>
    </source>
</evidence>
<name>B4VYZ1_9CYAN</name>
<gene>
    <name evidence="2" type="ORF">MC7420_3350</name>
</gene>
<dbReference type="STRING" id="118168.MC7420_3350"/>
<dbReference type="HOGENOM" id="CLU_2896333_0_0_3"/>
<evidence type="ECO:0000256" key="1">
    <source>
        <dbReference type="SAM" id="MobiDB-lite"/>
    </source>
</evidence>
<organism evidence="2 3">
    <name type="scientific">Coleofasciculus chthonoplastes PCC 7420</name>
    <dbReference type="NCBI Taxonomy" id="118168"/>
    <lineage>
        <taxon>Bacteria</taxon>
        <taxon>Bacillati</taxon>
        <taxon>Cyanobacteriota</taxon>
        <taxon>Cyanophyceae</taxon>
        <taxon>Coleofasciculales</taxon>
        <taxon>Coleofasciculaceae</taxon>
        <taxon>Coleofasciculus</taxon>
    </lineage>
</organism>
<reference evidence="2 3" key="1">
    <citation type="submission" date="2008-07" db="EMBL/GenBank/DDBJ databases">
        <authorList>
            <person name="Tandeau de Marsac N."/>
            <person name="Ferriera S."/>
            <person name="Johnson J."/>
            <person name="Kravitz S."/>
            <person name="Beeson K."/>
            <person name="Sutton G."/>
            <person name="Rogers Y.-H."/>
            <person name="Friedman R."/>
            <person name="Frazier M."/>
            <person name="Venter J.C."/>
        </authorList>
    </citation>
    <scope>NUCLEOTIDE SEQUENCE [LARGE SCALE GENOMIC DNA]</scope>
    <source>
        <strain evidence="2 3">PCC 7420</strain>
    </source>
</reference>
<protein>
    <submittedName>
        <fullName evidence="2">Uncharacterized protein</fullName>
    </submittedName>
</protein>
<dbReference type="AlphaFoldDB" id="B4VYZ1"/>